<reference evidence="7" key="1">
    <citation type="submission" date="2021-07" db="EMBL/GenBank/DDBJ databases">
        <authorList>
            <person name="Branca A.L. A."/>
        </authorList>
    </citation>
    <scope>NUCLEOTIDE SEQUENCE</scope>
</reference>
<feature type="region of interest" description="Disordered" evidence="5">
    <location>
        <begin position="127"/>
        <end position="155"/>
    </location>
</feature>
<dbReference type="GO" id="GO:0003677">
    <property type="term" value="F:DNA binding"/>
    <property type="evidence" value="ECO:0007669"/>
    <property type="project" value="UniProtKB-KW"/>
</dbReference>
<evidence type="ECO:0000256" key="5">
    <source>
        <dbReference type="SAM" id="MobiDB-lite"/>
    </source>
</evidence>
<feature type="compositionally biased region" description="Basic and acidic residues" evidence="5">
    <location>
        <begin position="677"/>
        <end position="687"/>
    </location>
</feature>
<dbReference type="AlphaFoldDB" id="A0A9W4P1B7"/>
<dbReference type="CDD" id="cd12148">
    <property type="entry name" value="fungal_TF_MHR"/>
    <property type="match status" value="1"/>
</dbReference>
<gene>
    <name evidence="7" type="ORF">PEGY_LOCUS662</name>
</gene>
<evidence type="ECO:0000313" key="8">
    <source>
        <dbReference type="Proteomes" id="UP001154252"/>
    </source>
</evidence>
<feature type="region of interest" description="Disordered" evidence="5">
    <location>
        <begin position="609"/>
        <end position="717"/>
    </location>
</feature>
<dbReference type="EMBL" id="CAJVRC010000835">
    <property type="protein sequence ID" value="CAG8885900.1"/>
    <property type="molecule type" value="Genomic_DNA"/>
</dbReference>
<dbReference type="InterPro" id="IPR051127">
    <property type="entry name" value="Fungal_SecMet_Regulators"/>
</dbReference>
<feature type="domain" description="Xylanolytic transcriptional activator regulatory" evidence="6">
    <location>
        <begin position="302"/>
        <end position="375"/>
    </location>
</feature>
<accession>A0A9W4P1B7</accession>
<dbReference type="PANTHER" id="PTHR47424:SF3">
    <property type="entry name" value="REGULATORY PROTEIN GAL4"/>
    <property type="match status" value="1"/>
</dbReference>
<dbReference type="Proteomes" id="UP001154252">
    <property type="component" value="Unassembled WGS sequence"/>
</dbReference>
<feature type="compositionally biased region" description="Polar residues" evidence="5">
    <location>
        <begin position="640"/>
        <end position="656"/>
    </location>
</feature>
<protein>
    <recommendedName>
        <fullName evidence="6">Xylanolytic transcriptional activator regulatory domain-containing protein</fullName>
    </recommendedName>
</protein>
<evidence type="ECO:0000256" key="4">
    <source>
        <dbReference type="ARBA" id="ARBA00023242"/>
    </source>
</evidence>
<evidence type="ECO:0000256" key="3">
    <source>
        <dbReference type="ARBA" id="ARBA00023163"/>
    </source>
</evidence>
<comment type="caution">
    <text evidence="7">The sequence shown here is derived from an EMBL/GenBank/DDBJ whole genome shotgun (WGS) entry which is preliminary data.</text>
</comment>
<sequence>MDRAERTYEQCDGNVPCRACISKGRDCQQNGTDMRGRWRKTGHNFADQRSERSRFGGPWDKSDLNTSRPLELHSRSHQEDVPEDQNGHKGLPDESITPFSGETSLTHNITVVEGRLEQMGVRYTRLRSESPNHSFSSRLTPSPQSSPKGSHRQQTKSYIYQALDSQKIVPDRVQWDRAMKTFVDEVHILVPFLHLPSVWEAYERLWGSFLVPSASHYSHHGEWRFTFACVLLCLANGTCVESSRVDGQQGQYSAGWSLYRAARDMFGDLLDVFGECADQILLLQNILLMVTYLFRLDSHGPAEKLLALSISHSHHIGLQRRQVVEAMNPFESEMARRLWWCIYLMDRRLAIETGRPFLIQDLNVDIGLPRSMSDEWLSKHRRASHPLQLEDPGTGKSPTTVPYLIAMASYSKVIGKVWEALYGASTSDSTPSPLLKEYLELLITQSQSDLQPEFSYDPQRPGSYKARGLAWWQIKQQLMMRIRWSSLYLLIRKPMLQRKGASSLPAPEAIENEVICMRLAQSIIEDFSNVPEDHPKYTFPFLHYLTSATIIALGLIIKQSSFRHTYGELTLEAARSLKKHCRKTWVSGRMARAVWKLNQMAEAIMNPGSRLTESLGNNDQQSSFSRPMVSSDHVSHESPKNCNNVPPQRVQFTPLSPNCLGADPTLPASRRQTQIRRAIDRDTDLDQSHFTTNDFPFEERPTPTHASGYNPPRSHHHELHSSVEVGAQTAEMEPCPPGDTDPSTGILSNALPILGVDIIGSDQNSWLPGEMIHGGIEWLQELFVSDLDSHIPLAWNW</sequence>
<dbReference type="OrthoDB" id="3266505at2759"/>
<feature type="compositionally biased region" description="Polar residues" evidence="5">
    <location>
        <begin position="129"/>
        <end position="148"/>
    </location>
</feature>
<feature type="compositionally biased region" description="Polar residues" evidence="5">
    <location>
        <begin position="609"/>
        <end position="625"/>
    </location>
</feature>
<proteinExistence type="predicted"/>
<keyword evidence="4" id="KW-0539">Nucleus</keyword>
<keyword evidence="2" id="KW-0238">DNA-binding</keyword>
<organism evidence="7 8">
    <name type="scientific">Penicillium egyptiacum</name>
    <dbReference type="NCBI Taxonomy" id="1303716"/>
    <lineage>
        <taxon>Eukaryota</taxon>
        <taxon>Fungi</taxon>
        <taxon>Dikarya</taxon>
        <taxon>Ascomycota</taxon>
        <taxon>Pezizomycotina</taxon>
        <taxon>Eurotiomycetes</taxon>
        <taxon>Eurotiomycetidae</taxon>
        <taxon>Eurotiales</taxon>
        <taxon>Aspergillaceae</taxon>
        <taxon>Penicillium</taxon>
    </lineage>
</organism>
<dbReference type="GO" id="GO:0008270">
    <property type="term" value="F:zinc ion binding"/>
    <property type="evidence" value="ECO:0007669"/>
    <property type="project" value="InterPro"/>
</dbReference>
<evidence type="ECO:0000259" key="6">
    <source>
        <dbReference type="SMART" id="SM00906"/>
    </source>
</evidence>
<keyword evidence="3" id="KW-0804">Transcription</keyword>
<dbReference type="PANTHER" id="PTHR47424">
    <property type="entry name" value="REGULATORY PROTEIN GAL4"/>
    <property type="match status" value="1"/>
</dbReference>
<dbReference type="InterPro" id="IPR007219">
    <property type="entry name" value="XnlR_reg_dom"/>
</dbReference>
<keyword evidence="1" id="KW-0805">Transcription regulation</keyword>
<evidence type="ECO:0000313" key="7">
    <source>
        <dbReference type="EMBL" id="CAG8885900.1"/>
    </source>
</evidence>
<feature type="region of interest" description="Disordered" evidence="5">
    <location>
        <begin position="25"/>
        <end position="104"/>
    </location>
</feature>
<name>A0A9W4P1B7_9EURO</name>
<dbReference type="Pfam" id="PF04082">
    <property type="entry name" value="Fungal_trans"/>
    <property type="match status" value="1"/>
</dbReference>
<dbReference type="SMART" id="SM00906">
    <property type="entry name" value="Fungal_trans"/>
    <property type="match status" value="1"/>
</dbReference>
<keyword evidence="8" id="KW-1185">Reference proteome</keyword>
<evidence type="ECO:0000256" key="2">
    <source>
        <dbReference type="ARBA" id="ARBA00023125"/>
    </source>
</evidence>
<evidence type="ECO:0000256" key="1">
    <source>
        <dbReference type="ARBA" id="ARBA00023015"/>
    </source>
</evidence>
<feature type="compositionally biased region" description="Basic and acidic residues" evidence="5">
    <location>
        <begin position="70"/>
        <end position="92"/>
    </location>
</feature>
<dbReference type="GO" id="GO:0006351">
    <property type="term" value="P:DNA-templated transcription"/>
    <property type="evidence" value="ECO:0007669"/>
    <property type="project" value="InterPro"/>
</dbReference>